<dbReference type="InterPro" id="IPR004753">
    <property type="entry name" value="MreB"/>
</dbReference>
<accession>A0A2P4US04</accession>
<sequence>MGNKLSFLGRDMAVDLGTANTLVYVRGRGIVLNEPSVVAINTNNGKIVAVGIEAKRMIGRTPGNIVAVRPLKDGVIADFDVTERMLRYFIQKVHKRRHFAKPRIVVAVPSGITGVEQRAVKEAGYQAGARRVYIIEEPMAAAIGAGLPVYEPTGNMVVDIGGGTTEVAIISLGGIVTSQSVRVGGDELDQAVISFSKKEYSLMLGERTAEEIKMAIGSAYPGGEDEPHAEIRGRDLVSGLPKTVVISAEEVRRAIEEPVNSIVDAVKTTLDKCPPELSGDIMDRGIALTGGGALLKNLDERLREETGMPIHLVDNPLDSVVLGTGKCVEDFESLRQVLVPEPRH</sequence>
<dbReference type="EMBL" id="MTBP01000001">
    <property type="protein sequence ID" value="POM27830.1"/>
    <property type="molecule type" value="Genomic_DNA"/>
</dbReference>
<feature type="binding site" evidence="6">
    <location>
        <begin position="210"/>
        <end position="213"/>
    </location>
    <ligand>
        <name>ATP</name>
        <dbReference type="ChEBI" id="CHEBI:30616"/>
    </ligand>
</feature>
<evidence type="ECO:0000313" key="8">
    <source>
        <dbReference type="Proteomes" id="UP000242367"/>
    </source>
</evidence>
<proteinExistence type="inferred from homology"/>
<comment type="function">
    <text evidence="6">Forms membrane-associated dynamic filaments that are essential for cell shape determination. Acts by regulating cell wall synthesis and cell elongation, and thus cell shape. A feedback loop between cell geometry and MreB localization may maintain elongated cell shape by targeting cell wall growth to regions of negative cell wall curvature.</text>
</comment>
<reference evidence="7 8" key="1">
    <citation type="journal article" date="2017" name="Chemistry">
        <title>Isolation, Biosynthesis and Chemical Modifications of Rubterolones A-F: Rare Tropolone Alkaloids from Actinomadura sp. 5-2.</title>
        <authorList>
            <person name="Guo H."/>
            <person name="Benndorf R."/>
            <person name="Leichnitz D."/>
            <person name="Klassen J.L."/>
            <person name="Vollmers J."/>
            <person name="Gorls H."/>
            <person name="Steinacker M."/>
            <person name="Weigel C."/>
            <person name="Dahse H.M."/>
            <person name="Kaster A.K."/>
            <person name="de Beer Z.W."/>
            <person name="Poulsen M."/>
            <person name="Beemelmanns C."/>
        </authorList>
    </citation>
    <scope>NUCLEOTIDE SEQUENCE [LARGE SCALE GENOMIC DNA]</scope>
    <source>
        <strain evidence="7 8">5-2</strain>
    </source>
</reference>
<dbReference type="Pfam" id="PF06723">
    <property type="entry name" value="MreB_Mbl"/>
    <property type="match status" value="1"/>
</dbReference>
<dbReference type="InterPro" id="IPR043129">
    <property type="entry name" value="ATPase_NBD"/>
</dbReference>
<comment type="subcellular location">
    <subcellularLocation>
        <location evidence="6">Cytoplasm</location>
    </subcellularLocation>
    <text evidence="6">Membrane-associated.</text>
</comment>
<comment type="subunit">
    <text evidence="6">Forms polymers.</text>
</comment>
<comment type="caution">
    <text evidence="7">The sequence shown here is derived from an EMBL/GenBank/DDBJ whole genome shotgun (WGS) entry which is preliminary data.</text>
</comment>
<dbReference type="Gene3D" id="3.30.420.40">
    <property type="match status" value="3"/>
</dbReference>
<dbReference type="GO" id="GO:0005737">
    <property type="term" value="C:cytoplasm"/>
    <property type="evidence" value="ECO:0007669"/>
    <property type="project" value="UniProtKB-SubCell"/>
</dbReference>
<dbReference type="Proteomes" id="UP000242367">
    <property type="component" value="Unassembled WGS sequence"/>
</dbReference>
<dbReference type="GO" id="GO:0008360">
    <property type="term" value="P:regulation of cell shape"/>
    <property type="evidence" value="ECO:0007669"/>
    <property type="project" value="UniProtKB-UniRule"/>
</dbReference>
<dbReference type="RefSeq" id="WP_103562600.1">
    <property type="nucleotide sequence ID" value="NZ_MTBP01000001.1"/>
</dbReference>
<keyword evidence="3 6" id="KW-0067">ATP-binding</keyword>
<dbReference type="InterPro" id="IPR056546">
    <property type="entry name" value="MreB_MamK-like"/>
</dbReference>
<keyword evidence="8" id="KW-1185">Reference proteome</keyword>
<dbReference type="NCBIfam" id="NF010539">
    <property type="entry name" value="PRK13927.1"/>
    <property type="match status" value="1"/>
</dbReference>
<evidence type="ECO:0000256" key="1">
    <source>
        <dbReference type="ARBA" id="ARBA00022490"/>
    </source>
</evidence>
<dbReference type="PANTHER" id="PTHR42749:SF1">
    <property type="entry name" value="CELL SHAPE-DETERMINING PROTEIN MREB"/>
    <property type="match status" value="1"/>
</dbReference>
<evidence type="ECO:0000256" key="3">
    <source>
        <dbReference type="ARBA" id="ARBA00022840"/>
    </source>
</evidence>
<gene>
    <name evidence="7" type="primary">mreB_2</name>
    <name evidence="6" type="synonym">mreB</name>
    <name evidence="7" type="ORF">BTM25_22520</name>
</gene>
<dbReference type="PRINTS" id="PR01652">
    <property type="entry name" value="SHAPEPROTEIN"/>
</dbReference>
<evidence type="ECO:0000256" key="6">
    <source>
        <dbReference type="HAMAP-Rule" id="MF_02207"/>
    </source>
</evidence>
<keyword evidence="1 6" id="KW-0963">Cytoplasm</keyword>
<feature type="binding site" evidence="6">
    <location>
        <begin position="291"/>
        <end position="294"/>
    </location>
    <ligand>
        <name>ATP</name>
        <dbReference type="ChEBI" id="CHEBI:30616"/>
    </ligand>
</feature>
<dbReference type="GO" id="GO:0005524">
    <property type="term" value="F:ATP binding"/>
    <property type="evidence" value="ECO:0007669"/>
    <property type="project" value="UniProtKB-KW"/>
</dbReference>
<keyword evidence="2 6" id="KW-0547">Nucleotide-binding</keyword>
<evidence type="ECO:0000256" key="2">
    <source>
        <dbReference type="ARBA" id="ARBA00022741"/>
    </source>
</evidence>
<organism evidence="7 8">
    <name type="scientific">Actinomadura rubteroloni</name>
    <dbReference type="NCBI Taxonomy" id="1926885"/>
    <lineage>
        <taxon>Bacteria</taxon>
        <taxon>Bacillati</taxon>
        <taxon>Actinomycetota</taxon>
        <taxon>Actinomycetes</taxon>
        <taxon>Streptosporangiales</taxon>
        <taxon>Thermomonosporaceae</taxon>
        <taxon>Actinomadura</taxon>
    </lineage>
</organism>
<comment type="similarity">
    <text evidence="5 6">Belongs to the FtsA/MreB family.</text>
</comment>
<evidence type="ECO:0000256" key="5">
    <source>
        <dbReference type="ARBA" id="ARBA00023458"/>
    </source>
</evidence>
<dbReference type="SUPFAM" id="SSF53067">
    <property type="entry name" value="Actin-like ATPase domain"/>
    <property type="match status" value="2"/>
</dbReference>
<dbReference type="AlphaFoldDB" id="A0A2P4US04"/>
<feature type="binding site" evidence="6">
    <location>
        <begin position="18"/>
        <end position="20"/>
    </location>
    <ligand>
        <name>ATP</name>
        <dbReference type="ChEBI" id="CHEBI:30616"/>
    </ligand>
</feature>
<feature type="binding site" evidence="6">
    <location>
        <begin position="162"/>
        <end position="164"/>
    </location>
    <ligand>
        <name>ATP</name>
        <dbReference type="ChEBI" id="CHEBI:30616"/>
    </ligand>
</feature>
<protein>
    <recommendedName>
        <fullName evidence="6">Cell shape-determining protein MreB</fullName>
    </recommendedName>
</protein>
<dbReference type="PANTHER" id="PTHR42749">
    <property type="entry name" value="CELL SHAPE-DETERMINING PROTEIN MREB"/>
    <property type="match status" value="1"/>
</dbReference>
<dbReference type="CDD" id="cd10225">
    <property type="entry name" value="ASKHA_NBD_MreB-like"/>
    <property type="match status" value="1"/>
</dbReference>
<evidence type="ECO:0000256" key="4">
    <source>
        <dbReference type="ARBA" id="ARBA00022960"/>
    </source>
</evidence>
<keyword evidence="4 6" id="KW-0133">Cell shape</keyword>
<evidence type="ECO:0000313" key="7">
    <source>
        <dbReference type="EMBL" id="POM27830.1"/>
    </source>
</evidence>
<dbReference type="NCBIfam" id="TIGR00904">
    <property type="entry name" value="mreB"/>
    <property type="match status" value="1"/>
</dbReference>
<dbReference type="HAMAP" id="MF_02207">
    <property type="entry name" value="MreB"/>
    <property type="match status" value="1"/>
</dbReference>
<name>A0A2P4US04_9ACTN</name>
<dbReference type="GO" id="GO:0000902">
    <property type="term" value="P:cell morphogenesis"/>
    <property type="evidence" value="ECO:0007669"/>
    <property type="project" value="InterPro"/>
</dbReference>